<evidence type="ECO:0000256" key="2">
    <source>
        <dbReference type="ARBA" id="ARBA00022741"/>
    </source>
</evidence>
<dbReference type="SUPFAM" id="SSF52540">
    <property type="entry name" value="P-loop containing nucleoside triphosphate hydrolases"/>
    <property type="match status" value="1"/>
</dbReference>
<keyword evidence="3 6" id="KW-0067">ATP-binding</keyword>
<dbReference type="FunFam" id="3.40.50.300:FF:000133">
    <property type="entry name" value="Spermidine/putrescine import ATP-binding protein PotA"/>
    <property type="match status" value="1"/>
</dbReference>
<dbReference type="InterPro" id="IPR050093">
    <property type="entry name" value="ABC_SmlMolc_Importer"/>
</dbReference>
<dbReference type="RefSeq" id="WP_163066096.1">
    <property type="nucleotide sequence ID" value="NZ_CP048649.1"/>
</dbReference>
<protein>
    <submittedName>
        <fullName evidence="6">ABC transporter ATP-binding protein</fullName>
    </submittedName>
</protein>
<dbReference type="InterPro" id="IPR008995">
    <property type="entry name" value="Mo/tungstate-bd_C_term_dom"/>
</dbReference>
<reference evidence="6 7" key="1">
    <citation type="submission" date="2020-02" db="EMBL/GenBank/DDBJ databases">
        <authorList>
            <person name="Kim Y.B."/>
            <person name="Roh S.W."/>
        </authorList>
    </citation>
    <scope>NUCLEOTIDE SEQUENCE [LARGE SCALE GENOMIC DNA]</scope>
    <source>
        <strain evidence="6 7">DSM 103574</strain>
    </source>
</reference>
<proteinExistence type="predicted"/>
<name>A0A858BWM3_9FIRM</name>
<dbReference type="Pfam" id="PF00005">
    <property type="entry name" value="ABC_tran"/>
    <property type="match status" value="1"/>
</dbReference>
<dbReference type="SMART" id="SM00382">
    <property type="entry name" value="AAA"/>
    <property type="match status" value="1"/>
</dbReference>
<dbReference type="InterPro" id="IPR027417">
    <property type="entry name" value="P-loop_NTPase"/>
</dbReference>
<dbReference type="InterPro" id="IPR013611">
    <property type="entry name" value="Transp-assoc_OB_typ2"/>
</dbReference>
<dbReference type="EMBL" id="CP048649">
    <property type="protein sequence ID" value="QIB69124.1"/>
    <property type="molecule type" value="Genomic_DNA"/>
</dbReference>
<dbReference type="Proteomes" id="UP000466848">
    <property type="component" value="Chromosome"/>
</dbReference>
<gene>
    <name evidence="6" type="ORF">Ami103574_07235</name>
</gene>
<dbReference type="KEGG" id="abut:Ami103574_07235"/>
<dbReference type="Gene3D" id="3.40.50.300">
    <property type="entry name" value="P-loop containing nucleotide triphosphate hydrolases"/>
    <property type="match status" value="1"/>
</dbReference>
<dbReference type="AlphaFoldDB" id="A0A858BWM3"/>
<dbReference type="GO" id="GO:0043190">
    <property type="term" value="C:ATP-binding cassette (ABC) transporter complex"/>
    <property type="evidence" value="ECO:0007669"/>
    <property type="project" value="InterPro"/>
</dbReference>
<dbReference type="SUPFAM" id="SSF50331">
    <property type="entry name" value="MOP-like"/>
    <property type="match status" value="1"/>
</dbReference>
<evidence type="ECO:0000313" key="6">
    <source>
        <dbReference type="EMBL" id="QIB69124.1"/>
    </source>
</evidence>
<keyword evidence="7" id="KW-1185">Reference proteome</keyword>
<dbReference type="InterPro" id="IPR003593">
    <property type="entry name" value="AAA+_ATPase"/>
</dbReference>
<dbReference type="PANTHER" id="PTHR42781:SF4">
    <property type="entry name" value="SPERMIDINE_PUTRESCINE IMPORT ATP-BINDING PROTEIN POTA"/>
    <property type="match status" value="1"/>
</dbReference>
<evidence type="ECO:0000256" key="4">
    <source>
        <dbReference type="ARBA" id="ARBA00022967"/>
    </source>
</evidence>
<dbReference type="InterPro" id="IPR017871">
    <property type="entry name" value="ABC_transporter-like_CS"/>
</dbReference>
<dbReference type="Pfam" id="PF08402">
    <property type="entry name" value="TOBE_2"/>
    <property type="match status" value="1"/>
</dbReference>
<accession>A0A858BWM3</accession>
<dbReference type="GO" id="GO:0022857">
    <property type="term" value="F:transmembrane transporter activity"/>
    <property type="evidence" value="ECO:0007669"/>
    <property type="project" value="InterPro"/>
</dbReference>
<keyword evidence="1" id="KW-0813">Transport</keyword>
<dbReference type="PROSITE" id="PS50893">
    <property type="entry name" value="ABC_TRANSPORTER_2"/>
    <property type="match status" value="1"/>
</dbReference>
<sequence>MAKVSIKNLTKTYGENTVVNHISAEIPDGTLVSILGPSGCGKTTTLRMIAGFEEPQAGEIYFDDQPITNISVNRRNIGMVFQSYALFPHMTVSQNIAYGLEQRKLGKKEIQQQVEDALKMVHMEEFADRKPKQLSGGQQQRVALARALVIKPRVLLLDECLSALDKKLRVEMQLELRRILEATGVTTFFVTHDQEEAMTLSDYIIVMNNGIIEQMGTPFQVYEQPRNAFVASFLGKANFFEKGERIYAVRPEKIKVSKQHLENTKKEGVVQFVTYSGSLTSYTIEVEGKLVVAQQQNSSARGAISKGDQVYIGWEEAAKIPLEA</sequence>
<feature type="domain" description="ABC transporter" evidence="5">
    <location>
        <begin position="4"/>
        <end position="234"/>
    </location>
</feature>
<evidence type="ECO:0000256" key="1">
    <source>
        <dbReference type="ARBA" id="ARBA00022448"/>
    </source>
</evidence>
<evidence type="ECO:0000313" key="7">
    <source>
        <dbReference type="Proteomes" id="UP000466848"/>
    </source>
</evidence>
<dbReference type="InterPro" id="IPR003439">
    <property type="entry name" value="ABC_transporter-like_ATP-bd"/>
</dbReference>
<keyword evidence="2" id="KW-0547">Nucleotide-binding</keyword>
<dbReference type="PANTHER" id="PTHR42781">
    <property type="entry name" value="SPERMIDINE/PUTRESCINE IMPORT ATP-BINDING PROTEIN POTA"/>
    <property type="match status" value="1"/>
</dbReference>
<evidence type="ECO:0000259" key="5">
    <source>
        <dbReference type="PROSITE" id="PS50893"/>
    </source>
</evidence>
<dbReference type="PROSITE" id="PS00211">
    <property type="entry name" value="ABC_TRANSPORTER_1"/>
    <property type="match status" value="1"/>
</dbReference>
<evidence type="ECO:0000256" key="3">
    <source>
        <dbReference type="ARBA" id="ARBA00022840"/>
    </source>
</evidence>
<dbReference type="GO" id="GO:0005524">
    <property type="term" value="F:ATP binding"/>
    <property type="evidence" value="ECO:0007669"/>
    <property type="project" value="UniProtKB-KW"/>
</dbReference>
<dbReference type="GO" id="GO:0016887">
    <property type="term" value="F:ATP hydrolysis activity"/>
    <property type="evidence" value="ECO:0007669"/>
    <property type="project" value="InterPro"/>
</dbReference>
<keyword evidence="4" id="KW-1278">Translocase</keyword>
<organism evidence="6 7">
    <name type="scientific">Aminipila butyrica</name>
    <dbReference type="NCBI Taxonomy" id="433296"/>
    <lineage>
        <taxon>Bacteria</taxon>
        <taxon>Bacillati</taxon>
        <taxon>Bacillota</taxon>
        <taxon>Clostridia</taxon>
        <taxon>Peptostreptococcales</taxon>
        <taxon>Anaerovoracaceae</taxon>
        <taxon>Aminipila</taxon>
    </lineage>
</organism>